<dbReference type="GeneID" id="89336263"/>
<reference evidence="1 2" key="1">
    <citation type="submission" date="2024-02" db="EMBL/GenBank/DDBJ databases">
        <title>STSV induces naive adaptation in Sulfolobus.</title>
        <authorList>
            <person name="Xiang X."/>
            <person name="Song M."/>
        </authorList>
    </citation>
    <scope>NUCLEOTIDE SEQUENCE [LARGE SCALE GENOMIC DNA]</scope>
    <source>
        <strain evidence="1 2">RT2</strain>
    </source>
</reference>
<dbReference type="RefSeq" id="WP_338604156.1">
    <property type="nucleotide sequence ID" value="NZ_CP146016.1"/>
</dbReference>
<dbReference type="AlphaFoldDB" id="A0AAX4L4K8"/>
<protein>
    <submittedName>
        <fullName evidence="1">Uncharacterized protein</fullName>
    </submittedName>
</protein>
<name>A0AAX4L4K8_9CREN</name>
<keyword evidence="2" id="KW-1185">Reference proteome</keyword>
<dbReference type="Proteomes" id="UP001432202">
    <property type="component" value="Chromosome"/>
</dbReference>
<accession>A0AAX4L4K8</accession>
<evidence type="ECO:0000313" key="2">
    <source>
        <dbReference type="Proteomes" id="UP001432202"/>
    </source>
</evidence>
<organism evidence="1 2">
    <name type="scientific">Sulfolobus tengchongensis</name>
    <dbReference type="NCBI Taxonomy" id="207809"/>
    <lineage>
        <taxon>Archaea</taxon>
        <taxon>Thermoproteota</taxon>
        <taxon>Thermoprotei</taxon>
        <taxon>Sulfolobales</taxon>
        <taxon>Sulfolobaceae</taxon>
        <taxon>Sulfolobus</taxon>
    </lineage>
</organism>
<sequence>MEPFYFKSYDKTIGIAHDVNELEKEIERLSKVDPACVEWHLKEGHIVSWLNYIGEKGLAEMLKGVTNVTEALTRIKEFKALRNRNARTKRERRFNYYR</sequence>
<proteinExistence type="predicted"/>
<gene>
    <name evidence="1" type="ORF">V6M85_05805</name>
</gene>
<dbReference type="EMBL" id="CP146016">
    <property type="protein sequence ID" value="WWQ61585.1"/>
    <property type="molecule type" value="Genomic_DNA"/>
</dbReference>
<evidence type="ECO:0000313" key="1">
    <source>
        <dbReference type="EMBL" id="WWQ61585.1"/>
    </source>
</evidence>